<sequence length="166" mass="18510">MNQQQGTGQQGTGQQETGQQEMSQKQLAQMRSILGWSLENERDYSDDDSDEEDPEPIWNIPNWKGNANKCTGCVTRIMSDGENRGCADCDECWNMPELVEIICTGCTTRVTNDGDNRGCVACDEYWDMPDLCIDNLVELKPYCEGCELLDAGLGGENQMSHTCMGF</sequence>
<dbReference type="EMBL" id="MN740196">
    <property type="protein sequence ID" value="QHT92924.1"/>
    <property type="molecule type" value="Genomic_DNA"/>
</dbReference>
<reference evidence="2" key="1">
    <citation type="journal article" date="2020" name="Nature">
        <title>Giant virus diversity and host interactions through global metagenomics.</title>
        <authorList>
            <person name="Schulz F."/>
            <person name="Roux S."/>
            <person name="Paez-Espino D."/>
            <person name="Jungbluth S."/>
            <person name="Walsh D.A."/>
            <person name="Denef V.J."/>
            <person name="McMahon K.D."/>
            <person name="Konstantinidis K.T."/>
            <person name="Eloe-Fadrosh E.A."/>
            <person name="Kyrpides N.C."/>
            <person name="Woyke T."/>
        </authorList>
    </citation>
    <scope>NUCLEOTIDE SEQUENCE</scope>
    <source>
        <strain evidence="2">GVMAG-M-3300023184-89</strain>
    </source>
</reference>
<proteinExistence type="predicted"/>
<evidence type="ECO:0000313" key="2">
    <source>
        <dbReference type="EMBL" id="QHT92924.1"/>
    </source>
</evidence>
<protein>
    <submittedName>
        <fullName evidence="2">Uncharacterized protein</fullName>
    </submittedName>
</protein>
<accession>A0A6C0IIF7</accession>
<evidence type="ECO:0000256" key="1">
    <source>
        <dbReference type="SAM" id="MobiDB-lite"/>
    </source>
</evidence>
<feature type="compositionally biased region" description="Low complexity" evidence="1">
    <location>
        <begin position="1"/>
        <end position="21"/>
    </location>
</feature>
<organism evidence="2">
    <name type="scientific">viral metagenome</name>
    <dbReference type="NCBI Taxonomy" id="1070528"/>
    <lineage>
        <taxon>unclassified sequences</taxon>
        <taxon>metagenomes</taxon>
        <taxon>organismal metagenomes</taxon>
    </lineage>
</organism>
<name>A0A6C0IIF7_9ZZZZ</name>
<feature type="region of interest" description="Disordered" evidence="1">
    <location>
        <begin position="1"/>
        <end position="61"/>
    </location>
</feature>
<dbReference type="AlphaFoldDB" id="A0A6C0IIF7"/>
<feature type="compositionally biased region" description="Acidic residues" evidence="1">
    <location>
        <begin position="44"/>
        <end position="55"/>
    </location>
</feature>